<dbReference type="EMBL" id="MEZK01000007">
    <property type="protein sequence ID" value="OGD63592.1"/>
    <property type="molecule type" value="Genomic_DNA"/>
</dbReference>
<evidence type="ECO:0000313" key="2">
    <source>
        <dbReference type="Proteomes" id="UP000177006"/>
    </source>
</evidence>
<name>A0A1F5E869_9BACT</name>
<protein>
    <submittedName>
        <fullName evidence="1">Uncharacterized protein</fullName>
    </submittedName>
</protein>
<sequence length="128" mass="12931">MAPINIFSAAVTGDSFPKVVKVYPAESGGAQILDGSQILDLFKTSPIVGETFQTLGEISLTVPDPASPGRNREVIVGSAFTLDAVPFAANTVAIHAVAEAVAANIPGASEQSGPIINVVVFAGEPLGG</sequence>
<comment type="caution">
    <text evidence="1">The sequence shown here is derived from an EMBL/GenBank/DDBJ whole genome shotgun (WGS) entry which is preliminary data.</text>
</comment>
<proteinExistence type="predicted"/>
<dbReference type="AlphaFoldDB" id="A0A1F5E869"/>
<reference evidence="1 2" key="1">
    <citation type="journal article" date="2016" name="Nat. Commun.">
        <title>Thousands of microbial genomes shed light on interconnected biogeochemical processes in an aquifer system.</title>
        <authorList>
            <person name="Anantharaman K."/>
            <person name="Brown C.T."/>
            <person name="Hug L.A."/>
            <person name="Sharon I."/>
            <person name="Castelle C.J."/>
            <person name="Probst A.J."/>
            <person name="Thomas B.C."/>
            <person name="Singh A."/>
            <person name="Wilkins M.J."/>
            <person name="Karaoz U."/>
            <person name="Brodie E.L."/>
            <person name="Williams K.H."/>
            <person name="Hubbard S.S."/>
            <person name="Banfield J.F."/>
        </authorList>
    </citation>
    <scope>NUCLEOTIDE SEQUENCE [LARGE SCALE GENOMIC DNA]</scope>
</reference>
<organism evidence="1 2">
    <name type="scientific">Candidatus Beckwithbacteria bacterium RBG_13_42_9</name>
    <dbReference type="NCBI Taxonomy" id="1797457"/>
    <lineage>
        <taxon>Bacteria</taxon>
        <taxon>Candidatus Beckwithiibacteriota</taxon>
    </lineage>
</organism>
<gene>
    <name evidence="1" type="ORF">A2160_01850</name>
</gene>
<evidence type="ECO:0000313" key="1">
    <source>
        <dbReference type="EMBL" id="OGD63592.1"/>
    </source>
</evidence>
<dbReference type="STRING" id="1797457.A2160_01850"/>
<accession>A0A1F5E869</accession>
<dbReference type="Proteomes" id="UP000177006">
    <property type="component" value="Unassembled WGS sequence"/>
</dbReference>